<dbReference type="InterPro" id="IPR029334">
    <property type="entry name" value="PP1-bd"/>
</dbReference>
<sequence length="1247" mass="138836">MMEMLTEGMNFEFCDLEKVPERSFVAVRKSARSSRKVLKQLPILLNEDQQQHLSTRTNWRKNNFLNEQRHFQKNEQDFQVVEKSAPGQIPHILQEMKENMDVITDKDIQDLDKSKSEKQSGNAEISAQIERHMEHKSVKSNVLPSDKRASIVGDDHSCVSTVASVKNSEYLVTEDKYSHPADKSFSTPKKCSDFPCDSEQLITEASKEVLKSPIDFTTVTVADFGITPEIFTIKSSGNANKSLQKARRRSTIGVRGSPETNFLIRYIAQQRSNSKKESVAQVSPYRCPIIKSPYSSSFKKKISVFRSSFQSLEENDENINVLEFPEEEREYVVTKKSKSPFKKQNSKTQLNGEPSSKRKRLVEGDISLTSSEDKETLSSIHLSSDLLCGDKEGTVCTETAEEISKGDCFDSSLGKTSCSRYSVSGFASDLLAVEGRGVVILSSDGEKEIVNYGTLKESGRKLVKFADLVLPLKKEASLCPIQVQDGRFLRPVLKKTPSKQKISTLESQEHNLLAEDTGFLESEVTKAVLSEETENTGNSNKKRVTFGRDLSPEVFDRSLPPNTPLRKGGTPGSRIESRTTSPSSLEAGISLSPFCQPNFDECIEPCVDPFEDGLPSGSPSSSDTFSGAVPSASDTTFEETSLTNIRTTRSSTKKKCADFVKKTHDCDTSTSKLKYTKQQNFKDKPQTKSTRPVNKNTQVIKGKGARGKRGKKKMVPKPLYGDRELASKKPLLSPIVELPETSGTPSSSASWRLSQGGNLGARETCKEPVEDDSRKKNTGKNSIGKIIIGTEGYLFDMSEDEQVADRYEERQDPRRKTSVKECIMVVEDTQADECNTLEFNSNRTSFHFPTINSTTSGPKSVVMNMLEQAGNIGNDANSTAVQNKTEEHSNIKLPREDITSYSDTAVIQRRHSKRGKCRRHSLRLSERRSLTVKHISRANARDVSVHLPTLVNQNTDHFLLATTKKTEDALDMSSLKEKYTSSDATMGCTPNQILSASSTKVLCPKIEEHGRCEGGNSCYNRDCILPVLTESSAKEKAKIQSKARRNTIFCPFPEVDISEGTLVSPERNSHGFHSDRPVLPSIAPSKNDPEANASDHSFCIEEVLGSVASGDRKKVRRSARLYRSSGISGLTWVETSPQSHKDIAPSSLKSRRKTMSISALKINKNSPQSWKNNMKFSMPDKENCENVPVLFSFNKSRQRRSMCALTVQDTGASKFQKSRRSFSYKSTTTCKPDVDKKDLLAEREIND</sequence>
<evidence type="ECO:0000256" key="3">
    <source>
        <dbReference type="ARBA" id="ARBA00022553"/>
    </source>
</evidence>
<feature type="compositionally biased region" description="Polar residues" evidence="7">
    <location>
        <begin position="632"/>
        <end position="641"/>
    </location>
</feature>
<keyword evidence="5" id="KW-0539">Nucleus</keyword>
<evidence type="ECO:0000256" key="4">
    <source>
        <dbReference type="ARBA" id="ARBA00022843"/>
    </source>
</evidence>
<feature type="region of interest" description="Disordered" evidence="7">
    <location>
        <begin position="610"/>
        <end position="641"/>
    </location>
</feature>
<keyword evidence="4" id="KW-0832">Ubl conjugation</keyword>
<feature type="region of interest" description="Disordered" evidence="7">
    <location>
        <begin position="335"/>
        <end position="360"/>
    </location>
</feature>
<keyword evidence="9" id="KW-1185">Reference proteome</keyword>
<keyword evidence="10" id="KW-0132">Cell division</keyword>
<organism evidence="9 10">
    <name type="scientific">Microcaecilia unicolor</name>
    <dbReference type="NCBI Taxonomy" id="1415580"/>
    <lineage>
        <taxon>Eukaryota</taxon>
        <taxon>Metazoa</taxon>
        <taxon>Chordata</taxon>
        <taxon>Craniata</taxon>
        <taxon>Vertebrata</taxon>
        <taxon>Euteleostomi</taxon>
        <taxon>Amphibia</taxon>
        <taxon>Gymnophiona</taxon>
        <taxon>Siphonopidae</taxon>
        <taxon>Microcaecilia</taxon>
    </lineage>
</organism>
<accession>A0A6P7Y3S4</accession>
<feature type="region of interest" description="Disordered" evidence="7">
    <location>
        <begin position="737"/>
        <end position="780"/>
    </location>
</feature>
<keyword evidence="2" id="KW-1017">Isopeptide bond</keyword>
<feature type="region of interest" description="Disordered" evidence="7">
    <location>
        <begin position="530"/>
        <end position="589"/>
    </location>
</feature>
<comment type="subcellular location">
    <subcellularLocation>
        <location evidence="1">Nucleus</location>
    </subcellularLocation>
</comment>
<evidence type="ECO:0000256" key="2">
    <source>
        <dbReference type="ARBA" id="ARBA00022499"/>
    </source>
</evidence>
<dbReference type="Proteomes" id="UP000515156">
    <property type="component" value="Chromosome 4"/>
</dbReference>
<dbReference type="KEGG" id="muo:115469321"/>
<dbReference type="GO" id="GO:0005694">
    <property type="term" value="C:chromosome"/>
    <property type="evidence" value="ECO:0007669"/>
    <property type="project" value="TreeGrafter"/>
</dbReference>
<proteinExistence type="predicted"/>
<keyword evidence="3" id="KW-0597">Phosphoprotein</keyword>
<protein>
    <submittedName>
        <fullName evidence="10">Cell division cycle-associated protein 2</fullName>
    </submittedName>
</protein>
<dbReference type="OrthoDB" id="9947694at2759"/>
<evidence type="ECO:0000313" key="10">
    <source>
        <dbReference type="RefSeq" id="XP_030057690.1"/>
    </source>
</evidence>
<reference evidence="10" key="1">
    <citation type="submission" date="2025-08" db="UniProtKB">
        <authorList>
            <consortium name="RefSeq"/>
        </authorList>
    </citation>
    <scope>IDENTIFICATION</scope>
</reference>
<dbReference type="InParanoid" id="A0A6P7Y3S4"/>
<evidence type="ECO:0000259" key="8">
    <source>
        <dbReference type="Pfam" id="PF15276"/>
    </source>
</evidence>
<dbReference type="GeneID" id="115469321"/>
<evidence type="ECO:0000313" key="9">
    <source>
        <dbReference type="Proteomes" id="UP000515156"/>
    </source>
</evidence>
<dbReference type="GO" id="GO:0007088">
    <property type="term" value="P:regulation of mitotic nuclear division"/>
    <property type="evidence" value="ECO:0007669"/>
    <property type="project" value="TreeGrafter"/>
</dbReference>
<dbReference type="GO" id="GO:0051983">
    <property type="term" value="P:regulation of chromosome segregation"/>
    <property type="evidence" value="ECO:0007669"/>
    <property type="project" value="TreeGrafter"/>
</dbReference>
<keyword evidence="6" id="KW-0131">Cell cycle</keyword>
<gene>
    <name evidence="10" type="primary">CDCA2</name>
</gene>
<dbReference type="CTD" id="157313"/>
<dbReference type="GO" id="GO:0005634">
    <property type="term" value="C:nucleus"/>
    <property type="evidence" value="ECO:0007669"/>
    <property type="project" value="UniProtKB-SubCell"/>
</dbReference>
<evidence type="ECO:0000256" key="7">
    <source>
        <dbReference type="SAM" id="MobiDB-lite"/>
    </source>
</evidence>
<dbReference type="AlphaFoldDB" id="A0A6P7Y3S4"/>
<feature type="compositionally biased region" description="Basic residues" evidence="7">
    <location>
        <begin position="335"/>
        <end position="345"/>
    </location>
</feature>
<dbReference type="RefSeq" id="XP_030057690.1">
    <property type="nucleotide sequence ID" value="XM_030201830.1"/>
</dbReference>
<name>A0A6P7Y3S4_9AMPH</name>
<feature type="compositionally biased region" description="Basic and acidic residues" evidence="7">
    <location>
        <begin position="763"/>
        <end position="775"/>
    </location>
</feature>
<evidence type="ECO:0000256" key="5">
    <source>
        <dbReference type="ARBA" id="ARBA00023242"/>
    </source>
</evidence>
<feature type="compositionally biased region" description="Low complexity" evidence="7">
    <location>
        <begin position="612"/>
        <end position="623"/>
    </location>
</feature>
<dbReference type="PANTHER" id="PTHR21603:SF16">
    <property type="entry name" value="CELL DIVISION CYCLE-ASSOCIATED PROTEIN 2"/>
    <property type="match status" value="1"/>
</dbReference>
<feature type="domain" description="PP1-binding" evidence="8">
    <location>
        <begin position="541"/>
        <end position="601"/>
    </location>
</feature>
<dbReference type="PANTHER" id="PTHR21603">
    <property type="entry name" value="ANTIGEN KI-67-LIKE PROTEIN"/>
    <property type="match status" value="1"/>
</dbReference>
<evidence type="ECO:0000256" key="6">
    <source>
        <dbReference type="ARBA" id="ARBA00023306"/>
    </source>
</evidence>
<evidence type="ECO:0000256" key="1">
    <source>
        <dbReference type="ARBA" id="ARBA00004123"/>
    </source>
</evidence>
<feature type="compositionally biased region" description="Polar residues" evidence="7">
    <location>
        <begin position="741"/>
        <end position="756"/>
    </location>
</feature>
<dbReference type="GO" id="GO:0051301">
    <property type="term" value="P:cell division"/>
    <property type="evidence" value="ECO:0007669"/>
    <property type="project" value="UniProtKB-KW"/>
</dbReference>
<dbReference type="Pfam" id="PF15276">
    <property type="entry name" value="PP1_bind"/>
    <property type="match status" value="1"/>
</dbReference>